<comment type="similarity">
    <text evidence="6">Belongs to the peptidase S1 family. CLIP subfamily.</text>
</comment>
<organism evidence="11 12">
    <name type="scientific">Zophobas morio</name>
    <dbReference type="NCBI Taxonomy" id="2755281"/>
    <lineage>
        <taxon>Eukaryota</taxon>
        <taxon>Metazoa</taxon>
        <taxon>Ecdysozoa</taxon>
        <taxon>Arthropoda</taxon>
        <taxon>Hexapoda</taxon>
        <taxon>Insecta</taxon>
        <taxon>Pterygota</taxon>
        <taxon>Neoptera</taxon>
        <taxon>Endopterygota</taxon>
        <taxon>Coleoptera</taxon>
        <taxon>Polyphaga</taxon>
        <taxon>Cucujiformia</taxon>
        <taxon>Tenebrionidae</taxon>
        <taxon>Zophobas</taxon>
    </lineage>
</organism>
<feature type="domain" description="Peptidase S1" evidence="9">
    <location>
        <begin position="358"/>
        <end position="609"/>
    </location>
</feature>
<dbReference type="EMBL" id="JALNTZ010000004">
    <property type="protein sequence ID" value="KAJ3653972.1"/>
    <property type="molecule type" value="Genomic_DNA"/>
</dbReference>
<keyword evidence="12" id="KW-1185">Reference proteome</keyword>
<evidence type="ECO:0000256" key="6">
    <source>
        <dbReference type="ARBA" id="ARBA00024195"/>
    </source>
</evidence>
<keyword evidence="2" id="KW-0964">Secreted</keyword>
<dbReference type="GO" id="GO:0004252">
    <property type="term" value="F:serine-type endopeptidase activity"/>
    <property type="evidence" value="ECO:0007669"/>
    <property type="project" value="InterPro"/>
</dbReference>
<dbReference type="FunFam" id="2.40.10.10:FF:000054">
    <property type="entry name" value="Complement C1r subcomponent"/>
    <property type="match status" value="1"/>
</dbReference>
<protein>
    <recommendedName>
        <fullName evidence="13">Limulus clotting factor C</fullName>
    </recommendedName>
</protein>
<dbReference type="PROSITE" id="PS50240">
    <property type="entry name" value="TRYPSIN_DOM"/>
    <property type="match status" value="2"/>
</dbReference>
<feature type="domain" description="Peptidase S1" evidence="9">
    <location>
        <begin position="1"/>
        <end position="174"/>
    </location>
</feature>
<dbReference type="Proteomes" id="UP001168821">
    <property type="component" value="Unassembled WGS sequence"/>
</dbReference>
<comment type="caution">
    <text evidence="11">The sequence shown here is derived from an EMBL/GenBank/DDBJ whole genome shotgun (WGS) entry which is preliminary data.</text>
</comment>
<evidence type="ECO:0000313" key="11">
    <source>
        <dbReference type="EMBL" id="KAJ3653972.1"/>
    </source>
</evidence>
<comment type="subcellular location">
    <subcellularLocation>
        <location evidence="1">Secreted</location>
    </subcellularLocation>
</comment>
<evidence type="ECO:0000256" key="4">
    <source>
        <dbReference type="ARBA" id="ARBA00023157"/>
    </source>
</evidence>
<keyword evidence="3" id="KW-0732">Signal</keyword>
<comment type="caution">
    <text evidence="7">Lacks conserved residue(s) required for the propagation of feature annotation.</text>
</comment>
<dbReference type="SMART" id="SM00020">
    <property type="entry name" value="Tryp_SPc"/>
    <property type="match status" value="2"/>
</dbReference>
<dbReference type="GO" id="GO:0006508">
    <property type="term" value="P:proteolysis"/>
    <property type="evidence" value="ECO:0007669"/>
    <property type="project" value="InterPro"/>
</dbReference>
<dbReference type="Pfam" id="PF00084">
    <property type="entry name" value="Sushi"/>
    <property type="match status" value="1"/>
</dbReference>
<gene>
    <name evidence="11" type="ORF">Zmor_013190</name>
</gene>
<proteinExistence type="inferred from homology"/>
<accession>A0AA38ICR8</accession>
<feature type="region of interest" description="Disordered" evidence="8">
    <location>
        <begin position="180"/>
        <end position="205"/>
    </location>
</feature>
<dbReference type="Pfam" id="PF00089">
    <property type="entry name" value="Trypsin"/>
    <property type="match status" value="2"/>
</dbReference>
<feature type="domain" description="Sushi" evidence="10">
    <location>
        <begin position="210"/>
        <end position="276"/>
    </location>
</feature>
<dbReference type="Gene3D" id="2.10.70.10">
    <property type="entry name" value="Complement Module, domain 1"/>
    <property type="match status" value="1"/>
</dbReference>
<evidence type="ECO:0000313" key="12">
    <source>
        <dbReference type="Proteomes" id="UP001168821"/>
    </source>
</evidence>
<dbReference type="InterPro" id="IPR000436">
    <property type="entry name" value="Sushi_SCR_CCP_dom"/>
</dbReference>
<evidence type="ECO:0000256" key="5">
    <source>
        <dbReference type="ARBA" id="ARBA00023180"/>
    </source>
</evidence>
<dbReference type="AlphaFoldDB" id="A0AA38ICR8"/>
<evidence type="ECO:0000256" key="1">
    <source>
        <dbReference type="ARBA" id="ARBA00004613"/>
    </source>
</evidence>
<dbReference type="SUPFAM" id="SSF50494">
    <property type="entry name" value="Trypsin-like serine proteases"/>
    <property type="match status" value="3"/>
</dbReference>
<keyword evidence="5" id="KW-0325">Glycoprotein</keyword>
<evidence type="ECO:0000256" key="7">
    <source>
        <dbReference type="PROSITE-ProRule" id="PRU00302"/>
    </source>
</evidence>
<name>A0AA38ICR8_9CUCU</name>
<dbReference type="GO" id="GO:0005576">
    <property type="term" value="C:extracellular region"/>
    <property type="evidence" value="ECO:0007669"/>
    <property type="project" value="UniProtKB-SubCell"/>
</dbReference>
<dbReference type="SUPFAM" id="SSF57535">
    <property type="entry name" value="Complement control module/SCR domain"/>
    <property type="match status" value="1"/>
</dbReference>
<evidence type="ECO:0000256" key="8">
    <source>
        <dbReference type="SAM" id="MobiDB-lite"/>
    </source>
</evidence>
<dbReference type="InterPro" id="IPR035976">
    <property type="entry name" value="Sushi/SCR/CCP_sf"/>
</dbReference>
<evidence type="ECO:0000256" key="2">
    <source>
        <dbReference type="ARBA" id="ARBA00022525"/>
    </source>
</evidence>
<dbReference type="PANTHER" id="PTHR24256">
    <property type="entry name" value="TRYPTASE-RELATED"/>
    <property type="match status" value="1"/>
</dbReference>
<dbReference type="Gene3D" id="2.40.10.10">
    <property type="entry name" value="Trypsin-like serine proteases"/>
    <property type="match status" value="3"/>
</dbReference>
<dbReference type="InterPro" id="IPR009003">
    <property type="entry name" value="Peptidase_S1_PA"/>
</dbReference>
<dbReference type="InterPro" id="IPR051487">
    <property type="entry name" value="Ser/Thr_Proteases_Immune/Dev"/>
</dbReference>
<keyword evidence="4" id="KW-1015">Disulfide bond</keyword>
<dbReference type="SMART" id="SM00032">
    <property type="entry name" value="CCP"/>
    <property type="match status" value="2"/>
</dbReference>
<dbReference type="InterPro" id="IPR043504">
    <property type="entry name" value="Peptidase_S1_PA_chymotrypsin"/>
</dbReference>
<dbReference type="InterPro" id="IPR001254">
    <property type="entry name" value="Trypsin_dom"/>
</dbReference>
<evidence type="ECO:0000259" key="10">
    <source>
        <dbReference type="PROSITE" id="PS50923"/>
    </source>
</evidence>
<evidence type="ECO:0000256" key="3">
    <source>
        <dbReference type="ARBA" id="ARBA00022729"/>
    </source>
</evidence>
<keyword evidence="7" id="KW-0768">Sushi</keyword>
<dbReference type="CDD" id="cd00033">
    <property type="entry name" value="CCP"/>
    <property type="match status" value="1"/>
</dbReference>
<evidence type="ECO:0008006" key="13">
    <source>
        <dbReference type="Google" id="ProtNLM"/>
    </source>
</evidence>
<dbReference type="PROSITE" id="PS50923">
    <property type="entry name" value="SUSHI"/>
    <property type="match status" value="1"/>
</dbReference>
<evidence type="ECO:0000259" key="9">
    <source>
        <dbReference type="PROSITE" id="PS50240"/>
    </source>
</evidence>
<sequence>MYVPRKYKGYLQNYLGDIGIIVTTKTFELSVVVQPVCVQWDAKHHEFLTNPTKIKKSYVSGWGYTSENKNPSAVLQYLEVPVVTDEVCHTNIPEEEEEYITDDKFCAGFTNSSRSACKGDSGGGLVCKYNQRFYIIGIVSVSPAGESGGCNSQHYTLYTNFSYHIEDFILEKEARFRPSESSVDIDNRKIPNNPPVPPTTTQVPLNPHSRKCILPNHPDFGKWTVSGSTRVLQPGMSVDAGTDLKLECNEGFKTVGQMVVHCVNNRWSSGLGRCLKVCAPRFSTPTLQVTCTHNKKVLDNCTEPSEGTIAKFECAPFHEDQRLKSRPIHICQNGEWDQEMPQCQPVCGERSIKSRSIAVNGTQKRSTNYPWHASIYNYGFYGPRHVLVCSGTLLSQKVVLTAALCVTKMTGELHPKKNFSVAVGKMHRNFNESGDIHAQFSGVSAMFVYERYEGNLNQSQSLFGNIAVLIMQKSFDLSANVLPVCVDAGQKYKYSSNQYAYLSSWGMLNRNSSVVLKEKKVSLMDLSTCRDTILASFEQYVTTDKLCGGTVEKGTQCNIDYGSGLVQKRDGRYYILGIATLSPMKIDDKDYECNDDKITIYTDVDKILLAGETVADSYSGNIVILVTTKTFILSRSVFPVCVDVHQRYNFLENKYGFLSAFGSIGASNYTNVLKEQKIYSPSRSMCQHCLIDSFRRYFLTIDKMCASCPSTGNGCIVDIGSALVYNHHGRYYVTGIQTALVTNYFATKWCNISRFVVYTEISHFLNFLNLTLNEYQI</sequence>
<reference evidence="11" key="1">
    <citation type="journal article" date="2023" name="G3 (Bethesda)">
        <title>Whole genome assemblies of Zophobas morio and Tenebrio molitor.</title>
        <authorList>
            <person name="Kaur S."/>
            <person name="Stinson S.A."/>
            <person name="diCenzo G.C."/>
        </authorList>
    </citation>
    <scope>NUCLEOTIDE SEQUENCE</scope>
    <source>
        <strain evidence="11">QUZm001</strain>
    </source>
</reference>